<keyword evidence="8" id="KW-1185">Reference proteome</keyword>
<keyword evidence="6" id="KW-0496">Mitochondrion</keyword>
<dbReference type="InterPro" id="IPR000225">
    <property type="entry name" value="Armadillo"/>
</dbReference>
<protein>
    <submittedName>
        <fullName evidence="7">Uncharacterized protein</fullName>
    </submittedName>
</protein>
<accession>A0ABY8EPI7</accession>
<proteinExistence type="predicted"/>
<reference evidence="7 8" key="1">
    <citation type="journal article" date="2020" name="Elife">
        <title>Loss of centromere function drives karyotype evolution in closely related Malassezia species.</title>
        <authorList>
            <person name="Sankaranarayanan S.R."/>
            <person name="Ianiri G."/>
            <person name="Coelho M.A."/>
            <person name="Reza M.H."/>
            <person name="Thimmappa B.C."/>
            <person name="Ganguly P."/>
            <person name="Vadnala R.N."/>
            <person name="Sun S."/>
            <person name="Siddharthan R."/>
            <person name="Tellgren-Roth C."/>
            <person name="Dawson T.L."/>
            <person name="Heitman J."/>
            <person name="Sanyal K."/>
        </authorList>
    </citation>
    <scope>NUCLEOTIDE SEQUENCE [LARGE SCALE GENOMIC DNA]</scope>
    <source>
        <strain evidence="7">CBS14141</strain>
    </source>
</reference>
<evidence type="ECO:0000256" key="1">
    <source>
        <dbReference type="ARBA" id="ARBA00004173"/>
    </source>
</evidence>
<dbReference type="InterPro" id="IPR040144">
    <property type="entry name" value="RAP1GDS1"/>
</dbReference>
<keyword evidence="4" id="KW-0963">Cytoplasm</keyword>
<evidence type="ECO:0000313" key="8">
    <source>
        <dbReference type="Proteomes" id="UP000818624"/>
    </source>
</evidence>
<name>A0ABY8EPI7_MALFU</name>
<dbReference type="InterPro" id="IPR016024">
    <property type="entry name" value="ARM-type_fold"/>
</dbReference>
<evidence type="ECO:0000256" key="6">
    <source>
        <dbReference type="ARBA" id="ARBA00023128"/>
    </source>
</evidence>
<dbReference type="PANTHER" id="PTHR10957">
    <property type="entry name" value="RAP1 GTPASE-GDP DISSOCIATION STIMULATOR 1"/>
    <property type="match status" value="1"/>
</dbReference>
<dbReference type="InterPro" id="IPR011989">
    <property type="entry name" value="ARM-like"/>
</dbReference>
<gene>
    <name evidence="7" type="ORF">GLX27_000927</name>
</gene>
<keyword evidence="5" id="KW-0256">Endoplasmic reticulum</keyword>
<evidence type="ECO:0000256" key="4">
    <source>
        <dbReference type="ARBA" id="ARBA00022490"/>
    </source>
</evidence>
<dbReference type="SUPFAM" id="SSF48371">
    <property type="entry name" value="ARM repeat"/>
    <property type="match status" value="1"/>
</dbReference>
<dbReference type="Gene3D" id="1.25.10.10">
    <property type="entry name" value="Leucine-rich Repeat Variant"/>
    <property type="match status" value="2"/>
</dbReference>
<evidence type="ECO:0000256" key="2">
    <source>
        <dbReference type="ARBA" id="ARBA00004240"/>
    </source>
</evidence>
<evidence type="ECO:0000256" key="3">
    <source>
        <dbReference type="ARBA" id="ARBA00004514"/>
    </source>
</evidence>
<evidence type="ECO:0000313" key="7">
    <source>
        <dbReference type="EMBL" id="WFD46293.1"/>
    </source>
</evidence>
<sequence>MVRHLANKDGNRKRVLDAGAVPSVLAILPAPEGPFSDKERQVIQAALGMLLNLQMDFDPAKEAIKSANAVSKLTALSATPALYRMGGWVDGPPGEHPRTWVASQCMSAAAAAWGLQLVEDVLGKDAESVEWTREAVQALLVQEQSLRSASSKSSAASVDDVAAQLVGHEISILESIGGLLMHASGSFASVLARPNDAPLRALVDLLISPPEAPVYWESVLEDEEEAERAFSAYARLRTGAAHAVVGAAADDDNLPSLCPLDGAQLASHWFIDALLQSVQSKDMPLATCALLALGNLARDARRSEAIADAPHLLTQTAKHLETNNVKVAHAAIGLLKNLAVSSTNKEKVFATGIIPLLPALLVHERDMVQPLQFGVVGLLRQLANATTAPQISLSILGMWPQDTPDVLADLVALRKRSDHMSLRMDIARVYVALIRSLWSSHASERNLPQLAANMHTDTNAVQHALTAARTKMQTRPILEGLTDLLRYGRASAVILSEALLALSLTSSSSKDTGMCTMLTQLNSPSNACIRTIPMYRRTTKTRRSPRDSRPCRLFCPICLPRSWGMQAVSSSC</sequence>
<comment type="subcellular location">
    <subcellularLocation>
        <location evidence="3">Cytoplasm</location>
        <location evidence="3">Cytosol</location>
    </subcellularLocation>
    <subcellularLocation>
        <location evidence="2">Endoplasmic reticulum</location>
    </subcellularLocation>
    <subcellularLocation>
        <location evidence="1">Mitochondrion</location>
    </subcellularLocation>
</comment>
<dbReference type="SMART" id="SM00185">
    <property type="entry name" value="ARM"/>
    <property type="match status" value="3"/>
</dbReference>
<dbReference type="Proteomes" id="UP000818624">
    <property type="component" value="Chromosome 1"/>
</dbReference>
<organism evidence="7 8">
    <name type="scientific">Malassezia furfur</name>
    <name type="common">Pityriasis versicolor infection agent</name>
    <name type="synonym">Pityrosporum furfur</name>
    <dbReference type="NCBI Taxonomy" id="55194"/>
    <lineage>
        <taxon>Eukaryota</taxon>
        <taxon>Fungi</taxon>
        <taxon>Dikarya</taxon>
        <taxon>Basidiomycota</taxon>
        <taxon>Ustilaginomycotina</taxon>
        <taxon>Malasseziomycetes</taxon>
        <taxon>Malasseziales</taxon>
        <taxon>Malasseziaceae</taxon>
        <taxon>Malassezia</taxon>
    </lineage>
</organism>
<dbReference type="EMBL" id="CP046234">
    <property type="protein sequence ID" value="WFD46293.1"/>
    <property type="molecule type" value="Genomic_DNA"/>
</dbReference>
<evidence type="ECO:0000256" key="5">
    <source>
        <dbReference type="ARBA" id="ARBA00022824"/>
    </source>
</evidence>